<evidence type="ECO:0000313" key="4">
    <source>
        <dbReference type="Proteomes" id="UP000186817"/>
    </source>
</evidence>
<proteinExistence type="predicted"/>
<dbReference type="InterPro" id="IPR001525">
    <property type="entry name" value="C5_MeTfrase"/>
</dbReference>
<dbReference type="SUPFAM" id="SSF53098">
    <property type="entry name" value="Ribonuclease H-like"/>
    <property type="match status" value="1"/>
</dbReference>
<keyword evidence="1" id="KW-0489">Methyltransferase</keyword>
<accession>A0A1Q9EQ53</accession>
<dbReference type="InterPro" id="IPR036691">
    <property type="entry name" value="Endo/exonu/phosph_ase_sf"/>
</dbReference>
<gene>
    <name evidence="3" type="ORF">AK812_SmicGene6835</name>
</gene>
<evidence type="ECO:0000256" key="2">
    <source>
        <dbReference type="ARBA" id="ARBA00022679"/>
    </source>
</evidence>
<protein>
    <submittedName>
        <fullName evidence="3">Uncharacterized protein</fullName>
    </submittedName>
</protein>
<dbReference type="InterPro" id="IPR036397">
    <property type="entry name" value="RNaseH_sf"/>
</dbReference>
<reference evidence="3 4" key="1">
    <citation type="submission" date="2016-02" db="EMBL/GenBank/DDBJ databases">
        <title>Genome analysis of coral dinoflagellate symbionts highlights evolutionary adaptations to a symbiotic lifestyle.</title>
        <authorList>
            <person name="Aranda M."/>
            <person name="Li Y."/>
            <person name="Liew Y.J."/>
            <person name="Baumgarten S."/>
            <person name="Simakov O."/>
            <person name="Wilson M."/>
            <person name="Piel J."/>
            <person name="Ashoor H."/>
            <person name="Bougouffa S."/>
            <person name="Bajic V.B."/>
            <person name="Ryu T."/>
            <person name="Ravasi T."/>
            <person name="Bayer T."/>
            <person name="Micklem G."/>
            <person name="Kim H."/>
            <person name="Bhak J."/>
            <person name="Lajeunesse T.C."/>
            <person name="Voolstra C.R."/>
        </authorList>
    </citation>
    <scope>NUCLEOTIDE SEQUENCE [LARGE SCALE GENOMIC DNA]</scope>
    <source>
        <strain evidence="3 4">CCMP2467</strain>
    </source>
</reference>
<dbReference type="GO" id="GO:0008168">
    <property type="term" value="F:methyltransferase activity"/>
    <property type="evidence" value="ECO:0007669"/>
    <property type="project" value="UniProtKB-KW"/>
</dbReference>
<dbReference type="GO" id="GO:0003676">
    <property type="term" value="F:nucleic acid binding"/>
    <property type="evidence" value="ECO:0007669"/>
    <property type="project" value="InterPro"/>
</dbReference>
<comment type="caution">
    <text evidence="3">The sequence shown here is derived from an EMBL/GenBank/DDBJ whole genome shotgun (WGS) entry which is preliminary data.</text>
</comment>
<evidence type="ECO:0000313" key="3">
    <source>
        <dbReference type="EMBL" id="OLQ09521.1"/>
    </source>
</evidence>
<dbReference type="Pfam" id="PF00145">
    <property type="entry name" value="DNA_methylase"/>
    <property type="match status" value="1"/>
</dbReference>
<dbReference type="EMBL" id="LSRX01000095">
    <property type="protein sequence ID" value="OLQ09521.1"/>
    <property type="molecule type" value="Genomic_DNA"/>
</dbReference>
<dbReference type="Gene3D" id="3.30.420.10">
    <property type="entry name" value="Ribonuclease H-like superfamily/Ribonuclease H"/>
    <property type="match status" value="1"/>
</dbReference>
<dbReference type="SUPFAM" id="SSF56219">
    <property type="entry name" value="DNase I-like"/>
    <property type="match status" value="1"/>
</dbReference>
<dbReference type="InterPro" id="IPR029063">
    <property type="entry name" value="SAM-dependent_MTases_sf"/>
</dbReference>
<organism evidence="3 4">
    <name type="scientific">Symbiodinium microadriaticum</name>
    <name type="common">Dinoflagellate</name>
    <name type="synonym">Zooxanthella microadriatica</name>
    <dbReference type="NCBI Taxonomy" id="2951"/>
    <lineage>
        <taxon>Eukaryota</taxon>
        <taxon>Sar</taxon>
        <taxon>Alveolata</taxon>
        <taxon>Dinophyceae</taxon>
        <taxon>Suessiales</taxon>
        <taxon>Symbiodiniaceae</taxon>
        <taxon>Symbiodinium</taxon>
    </lineage>
</organism>
<sequence>MQNKAWEDKCGPKVVVSVSEAIYSSVVAHSKVIRILQANLSSDQGLPIIDTCTGHAVVASTSHLQRSETIEIAELFCGGFNGWSQGVKVLRSFGYQCRTRWLLDTAPECFEGSRQVNPGLQAIYDQEQLLEHCPSQNPGFLCANLESPWWLQALAITGPQIVCVSAPCQPWSVGGLGSGLDSEDGRLLLHVFGQMAFLQPPVIVLEQVHGFRTHPHSVQVQQAWIEAGYREAWSSVLDMVDVAPTSRKRYLLVLLRVDLEGAPALQFEWPVLPRRPTLGTFDCVLSLPLHMHKDCLLDEATLAKYLDPWFLPPPQHRQHRAQSPQAFRYRGLADRASCFVAQYHYQHELSDRMLERAGLFGILLELPHEVRFFSGAEVALIHGTVSPLWLPRNDRVQMRLMGNAISVFHAVVPLTLAFQAVGPRALHVSTAQAILQSMSMRIKASEARILDLQEGWVLCRSGAALQSFIEAHHTWVPRQQLPDPCLRFQRFVCVGRAEHCHLVVSPAVSLPVLLALLGHEFPDEAYAQLQLESVPLDLAITRNFEPPAEAQLDLEVLPSLPLLQGPASPAAHQDLLFVIGKQAYYALHRGGPLFFWEMAQTMAMEGWRQADFFETDDWFSFEGHRILCKADLQGTVQFRVVDCLEDLPWHVSLEQLACFKVLSAAGPPRVRISGPSTVQLCSEFPVRLFAAWGWVVQLQPCISRAQVQADIVFLPGQDRLRIPEAQVLQRLSWQVFAGLLRVIERVACDDAAPTVACKEQVQGTTFWFGHLPADLSFQDISELWSQATIALGVPQPHRMYSGPRFLPDVLSLAAATTGPEPQGFINSGGWLLVTIMPETRGGGAKDAKFRDAQKDLAQLLLDRGVPLNPATGIVDKLLSAAGVARVQRALDLTEATNRWLQIQDLARQFAVSIPESTPTTEKAFASTAAEAARRRSRAEAKVCASDFVLLPGFFKNADGTAATVLKQLMPGASGVFLCDGGEAPRLLSTWAGTCSGELGLVVLGHSCPDASTCQGRCGVPASTLTGNQVLLHACWHSLGRSPLHIKCDNDASITLPEAACVSVTVHKDEFSSQEWQGLVTNPVRADNKPGAPSDCSSVQFHCRIQNSDLLQLLRVSGHSGVYITPKTWQGDIAKGYAIVWTTGDQEEAKRLSLQVADPLGIVRSKKRYGIRVAEANYEATWAVVRPGDASAPPKVEVTGLYKLLSAPPQLRSADIQDWAKQMGWTVRPLRCLSPGQWLLGSNGPPPTGLLSINQQAVLVQAVAPRSSDKPIVQAGRAPKASSAAAVVPDVEAPHQQRYDQQETRLQKLEAGLDEVRRGHTAMAQQLSSTQTIVEAQVEQVKGDLSAFARDFQQQLQSNAEAQRQAQVAHQSQMLAGFDEIKAMLAASRPPSVKRPASEAFVRLHCLEVKVITIYGVPRCLPEAAAKNDLLLAWAYQRATLSCVPAIVAGDFNTCPTELPSWQAFQGLGWVELGAFASTVHGLHLPCTCKGSTRYDTFLLPPSLFQFFSSADVLEDEHLFDSHAPMRLHLRMPGLAPSKWLWHLPRTFEGLLLSNDGLAPAYASVSAPLRRAFSAEVPETSPGDKLRLWSSAVEDAVSLAVRTEHSSQPCQNLRGLPRACRGRCRDVERKKACPPRLPRAGRKGDPEPFAEDTSVLGRQRIRQLRRLTTFSQGLAKHLRGAFRGPLSSDGWPVSLDKEWGAVCRASGYGASFARWVLQWPCFEHFPLQRPSLDFTTALTSLVKFDVEALQRQAVAVKCKLFKYQLQVDASDFGGSRSFVRVRPPEKPPFTCVLLDHTAQARLVDRHSFQLCTFQVRDEKPFELLSQVSFAQVHGQVTACSAAAVTVLFPSDDDFVLPSLGELRRLRHDSSWEGVVGSLMAYWSPIWNRDTKQAAADLEDWPGYQGLVRLLTSPCPSVAVDMLDEEAWLHVARGLSPRKATGICGWHNKDLRLLPPAALVDLASLLNQLVVSGFPDFLMKARVAVLSKVATPDSAAHARPITILSCLFRLWARVLCSQVLLVWSRTLPRSITGCIKGRSALDLSYEVQAMVEASLCHGTDLSGFCLDLRKAFNFLPRAPLGDLLQRLGLPAYITSGWCLSLTRVTRSFQIHGSLGPELGSTTGAPEGDPTSVLGMIAVCWLFVSLLQGVVDPKAYVDNLSWSSDDPENHAPALLILDDFRRALSLEIDWQKTYQWATSQVSKQWWHNVGADFLPGPACVVQHVKELGSYFQFTRRAARGPFQQRVQEALQRLAKLGSDPQGLPTKAQVVQGGVWPFLFFGTEGIAPSCTTVHSLRSAAARAVIGNYHTLSPYAAMCFLQGAQDPEVFLLCHHVSQLRRALVTAPPTAALILRRLSGPHIPHRGVCGPAGALQVLLARNDWTVRPDGLFRGPLHCHFYLHKSSARQVRNMFQQAWGSHVQDQIQHRNGLSDAPVPHTSLSASVLGGFCPWEQKFLARSMCGGFMSGAERNTWSRDTTDLCPLCQELDTRSHRIFRCPALQEKREPHNDILSTVQRQFPHWTHMPFVSWPFEASVLQLFLAKLALPALAPHPADAPIVLFTDASAIHTTCPSARVTAWAVVRGRPPPTAPHLTADDLVPEALLPRFSVIGQGCTPGPQTVPRAELAALVWASNWACQCPDCPVTVYTDCQPALTLWRRWQRSGWEHVRGSVNADLLQGVPHPRTMQAYKIKAHQATDDLSRSSCWDQWLAAGNDAADSAAKLACRDLPAALRAMADQVALHCQGQQRLLRKFFRAVLDMGVLDAHKRRQEARQQHERHAAQVSSASTLTDLLDRFRAWQVPPPGVLSIPEAWEEAWDSWPFGLQYGRLLIGWLQQLRWHVQPASPADSWEVSYLEMLLSFSAAAATAPLVENIFQPGTYWSLPQARSQLQHVSLRQLVTCFRAALLQIGKILGRPLFPCAEVKDVAYLRLLNLSAPNAGIAARPFLPGDGWIDMLERLAASDCAVEFLANASWS</sequence>
<keyword evidence="4" id="KW-1185">Reference proteome</keyword>
<dbReference type="Proteomes" id="UP000186817">
    <property type="component" value="Unassembled WGS sequence"/>
</dbReference>
<keyword evidence="2" id="KW-0808">Transferase</keyword>
<dbReference type="OrthoDB" id="410104at2759"/>
<dbReference type="SUPFAM" id="SSF53335">
    <property type="entry name" value="S-adenosyl-L-methionine-dependent methyltransferases"/>
    <property type="match status" value="1"/>
</dbReference>
<evidence type="ECO:0000256" key="1">
    <source>
        <dbReference type="ARBA" id="ARBA00022603"/>
    </source>
</evidence>
<dbReference type="GO" id="GO:0032259">
    <property type="term" value="P:methylation"/>
    <property type="evidence" value="ECO:0007669"/>
    <property type="project" value="UniProtKB-KW"/>
</dbReference>
<name>A0A1Q9EQ53_SYMMI</name>
<dbReference type="Gene3D" id="3.40.50.150">
    <property type="entry name" value="Vaccinia Virus protein VP39"/>
    <property type="match status" value="1"/>
</dbReference>
<dbReference type="InterPro" id="IPR012337">
    <property type="entry name" value="RNaseH-like_sf"/>
</dbReference>